<dbReference type="CDD" id="cd03809">
    <property type="entry name" value="GT4_MtfB-like"/>
    <property type="match status" value="1"/>
</dbReference>
<dbReference type="RefSeq" id="WP_082116482.1">
    <property type="nucleotide sequence ID" value="NZ_CP010904.1"/>
</dbReference>
<reference evidence="5" key="1">
    <citation type="submission" date="2015-02" db="EMBL/GenBank/DDBJ databases">
        <title>Description and complete genome sequence of the first cultured representative of the subdivision 5 of the Verrucomicrobia phylum.</title>
        <authorList>
            <person name="Spring S."/>
            <person name="Bunk B."/>
            <person name="Sproer C."/>
            <person name="Klenk H.-P."/>
        </authorList>
    </citation>
    <scope>NUCLEOTIDE SEQUENCE [LARGE SCALE GENOMIC DNA]</scope>
    <source>
        <strain evidence="5">L21-Fru-AB</strain>
    </source>
</reference>
<organism evidence="4 5">
    <name type="scientific">Kiritimatiella glycovorans</name>
    <dbReference type="NCBI Taxonomy" id="1307763"/>
    <lineage>
        <taxon>Bacteria</taxon>
        <taxon>Pseudomonadati</taxon>
        <taxon>Kiritimatiellota</taxon>
        <taxon>Kiritimatiellia</taxon>
        <taxon>Kiritimatiellales</taxon>
        <taxon>Kiritimatiellaceae</taxon>
        <taxon>Kiritimatiella</taxon>
    </lineage>
</organism>
<evidence type="ECO:0000313" key="4">
    <source>
        <dbReference type="EMBL" id="AKJ63880.1"/>
    </source>
</evidence>
<dbReference type="Proteomes" id="UP000035268">
    <property type="component" value="Chromosome"/>
</dbReference>
<evidence type="ECO:0000313" key="5">
    <source>
        <dbReference type="Proteomes" id="UP000035268"/>
    </source>
</evidence>
<evidence type="ECO:0000259" key="2">
    <source>
        <dbReference type="Pfam" id="PF00534"/>
    </source>
</evidence>
<dbReference type="OrthoDB" id="9769555at2"/>
<evidence type="ECO:0000259" key="3">
    <source>
        <dbReference type="Pfam" id="PF13439"/>
    </source>
</evidence>
<dbReference type="AlphaFoldDB" id="A0A0G3EGG9"/>
<feature type="domain" description="Glycosyl transferase family 1" evidence="2">
    <location>
        <begin position="179"/>
        <end position="343"/>
    </location>
</feature>
<dbReference type="STRING" id="1307763.L21SP4_00611"/>
<dbReference type="GO" id="GO:0016757">
    <property type="term" value="F:glycosyltransferase activity"/>
    <property type="evidence" value="ECO:0007669"/>
    <property type="project" value="InterPro"/>
</dbReference>
<dbReference type="InterPro" id="IPR028098">
    <property type="entry name" value="Glyco_trans_4-like_N"/>
</dbReference>
<proteinExistence type="predicted"/>
<dbReference type="Pfam" id="PF00534">
    <property type="entry name" value="Glycos_transf_1"/>
    <property type="match status" value="1"/>
</dbReference>
<dbReference type="KEGG" id="vbl:L21SP4_00611"/>
<dbReference type="Gene3D" id="3.40.50.2000">
    <property type="entry name" value="Glycogen Phosphorylase B"/>
    <property type="match status" value="2"/>
</dbReference>
<dbReference type="EMBL" id="CP010904">
    <property type="protein sequence ID" value="AKJ63880.1"/>
    <property type="molecule type" value="Genomic_DNA"/>
</dbReference>
<accession>A0A0G3EGG9</accession>
<keyword evidence="5" id="KW-1185">Reference proteome</keyword>
<protein>
    <submittedName>
        <fullName evidence="4">Putative glycosyltransferase</fullName>
    </submittedName>
</protein>
<dbReference type="Pfam" id="PF13439">
    <property type="entry name" value="Glyco_transf_4"/>
    <property type="match status" value="1"/>
</dbReference>
<feature type="domain" description="Glycosyltransferase subfamily 4-like N-terminal" evidence="3">
    <location>
        <begin position="16"/>
        <end position="166"/>
    </location>
</feature>
<reference evidence="4 5" key="2">
    <citation type="journal article" date="2016" name="ISME J.">
        <title>Characterization of the first cultured representative of Verrucomicrobia subdivision 5 indicates the proposal of a novel phylum.</title>
        <authorList>
            <person name="Spring S."/>
            <person name="Bunk B."/>
            <person name="Sproer C."/>
            <person name="Schumann P."/>
            <person name="Rohde M."/>
            <person name="Tindall B.J."/>
            <person name="Klenk H.P."/>
        </authorList>
    </citation>
    <scope>NUCLEOTIDE SEQUENCE [LARGE SCALE GENOMIC DNA]</scope>
    <source>
        <strain evidence="4 5">L21-Fru-AB</strain>
    </source>
</reference>
<sequence length="370" mass="40678">MRVLVDAREFVPGRITGIGRYLLNILLPLKDQGDAPECILAGDPAAMPPELAGPRFRRVAVPVRQTQLADQWGLPHLARRWEADIFFSPYYKAPLRCPASVVLSVPDVAFLHLPDGPRGLKRALVKAQLRASLRRAVRVIAISDCTRRDLISFEPSAAGKITVVYNDYPAAWDRPLPGGSPVDRPFMLYVGTFKPYKHVDTLVRACGLLRERFRERRWKLVLVGGAPPEERAKIEALIREKGLEDLVELRSGLPDDELRRHYAHARWFVTASGYEGFGLPLLEAMAAGCPAVYHRAASMPEVVGDTGIAFDDPSPQTAAEAMARAMDEDEAGRDALGRRARERAERKFAPGSCAAGTWDVIRDAVGGGGG</sequence>
<dbReference type="PANTHER" id="PTHR46401">
    <property type="entry name" value="GLYCOSYLTRANSFERASE WBBK-RELATED"/>
    <property type="match status" value="1"/>
</dbReference>
<gene>
    <name evidence="4" type="ORF">L21SP4_00611</name>
</gene>
<name>A0A0G3EGG9_9BACT</name>
<evidence type="ECO:0000256" key="1">
    <source>
        <dbReference type="ARBA" id="ARBA00022679"/>
    </source>
</evidence>
<dbReference type="InterPro" id="IPR001296">
    <property type="entry name" value="Glyco_trans_1"/>
</dbReference>
<dbReference type="SUPFAM" id="SSF53756">
    <property type="entry name" value="UDP-Glycosyltransferase/glycogen phosphorylase"/>
    <property type="match status" value="1"/>
</dbReference>
<keyword evidence="1 4" id="KW-0808">Transferase</keyword>
<dbReference type="PANTHER" id="PTHR46401:SF2">
    <property type="entry name" value="GLYCOSYLTRANSFERASE WBBK-RELATED"/>
    <property type="match status" value="1"/>
</dbReference>
<dbReference type="GO" id="GO:0009103">
    <property type="term" value="P:lipopolysaccharide biosynthetic process"/>
    <property type="evidence" value="ECO:0007669"/>
    <property type="project" value="TreeGrafter"/>
</dbReference>